<dbReference type="Pfam" id="PF00241">
    <property type="entry name" value="Cofilin_ADF"/>
    <property type="match status" value="2"/>
</dbReference>
<evidence type="ECO:0000256" key="3">
    <source>
        <dbReference type="ARBA" id="ARBA00022490"/>
    </source>
</evidence>
<dbReference type="InterPro" id="IPR036886">
    <property type="entry name" value="Villin_headpiece_dom_sf"/>
</dbReference>
<protein>
    <recommendedName>
        <fullName evidence="13">ADF-H domain-containing protein</fullName>
    </recommendedName>
</protein>
<gene>
    <name evidence="11" type="ORF">EVOR1521_LOCUS31926</name>
</gene>
<keyword evidence="4" id="KW-0677">Repeat</keyword>
<dbReference type="GO" id="GO:0051015">
    <property type="term" value="F:actin filament binding"/>
    <property type="evidence" value="ECO:0007669"/>
    <property type="project" value="TreeGrafter"/>
</dbReference>
<dbReference type="GO" id="GO:0003785">
    <property type="term" value="F:actin monomer binding"/>
    <property type="evidence" value="ECO:0007669"/>
    <property type="project" value="TreeGrafter"/>
</dbReference>
<evidence type="ECO:0000259" key="10">
    <source>
        <dbReference type="PROSITE" id="PS51263"/>
    </source>
</evidence>
<dbReference type="Gene3D" id="1.10.950.10">
    <property type="entry name" value="Villin headpiece domain"/>
    <property type="match status" value="1"/>
</dbReference>
<sequence>MKVNVDVASERLVCGATLARDEKEPEEVFQAAAELLQDAEPCLLLLALEGLCSGDSSEWAMVAWTPDASPVKLRMLCASSRRTLREEFPHLILKEYNASERQEVSLAQYLEFTRGKTDQDRHDAMTQDEIEQEEVRKQVAKEQAAAPKMLPGLVALQVKLMDSFVESMKQFVEKSEGFAVLAKLENEEIAGELLEAEKVSALKGRLPSQPCFVALPAPGGAEGKLLFITWLPEGANPRQKMKISAFKESVREHIRSFTDLDIVAAVAADDDDLADDLGAEAPAAVPQPQPVSPARPKLPGAVALPGMGVALPQAPPREGYEPKSSSPLFQAQETAAEPVFAKSAAPAVIPLPAELLKPLGPDSVPTLPPSVPMPQATASPPTSPVAEISEFLSLAELQDAAVWKDRNVVATERERYLPEDVFQSLFGMDKEAFAKLPKWKKDNKKKAVGLK</sequence>
<feature type="domain" description="HP" evidence="9">
    <location>
        <begin position="386"/>
        <end position="451"/>
    </location>
</feature>
<dbReference type="PANTHER" id="PTHR13759">
    <property type="entry name" value="TWINFILIN"/>
    <property type="match status" value="1"/>
</dbReference>
<accession>A0AA36JRZ3</accession>
<dbReference type="GO" id="GO:0030042">
    <property type="term" value="P:actin filament depolymerization"/>
    <property type="evidence" value="ECO:0007669"/>
    <property type="project" value="TreeGrafter"/>
</dbReference>
<keyword evidence="6" id="KW-0206">Cytoskeleton</keyword>
<feature type="region of interest" description="Disordered" evidence="8">
    <location>
        <begin position="312"/>
        <end position="332"/>
    </location>
</feature>
<comment type="caution">
    <text evidence="11">The sequence shown here is derived from an EMBL/GenBank/DDBJ whole genome shotgun (WGS) entry which is preliminary data.</text>
</comment>
<dbReference type="PROSITE" id="PS51089">
    <property type="entry name" value="HP"/>
    <property type="match status" value="1"/>
</dbReference>
<keyword evidence="5" id="KW-0009">Actin-binding</keyword>
<reference evidence="11" key="1">
    <citation type="submission" date="2023-08" db="EMBL/GenBank/DDBJ databases">
        <authorList>
            <person name="Chen Y."/>
            <person name="Shah S."/>
            <person name="Dougan E. K."/>
            <person name="Thang M."/>
            <person name="Chan C."/>
        </authorList>
    </citation>
    <scope>NUCLEOTIDE SEQUENCE</scope>
</reference>
<evidence type="ECO:0008006" key="13">
    <source>
        <dbReference type="Google" id="ProtNLM"/>
    </source>
</evidence>
<evidence type="ECO:0000256" key="1">
    <source>
        <dbReference type="ARBA" id="ARBA00004245"/>
    </source>
</evidence>
<comment type="subunit">
    <text evidence="7">Interacts with G-actin; ADP-actin form.</text>
</comment>
<feature type="compositionally biased region" description="Polar residues" evidence="8">
    <location>
        <begin position="323"/>
        <end position="332"/>
    </location>
</feature>
<evidence type="ECO:0000259" key="9">
    <source>
        <dbReference type="PROSITE" id="PS51089"/>
    </source>
</evidence>
<proteinExistence type="inferred from homology"/>
<comment type="subcellular location">
    <subcellularLocation>
        <location evidence="1">Cytoplasm</location>
        <location evidence="1">Cytoskeleton</location>
    </subcellularLocation>
</comment>
<keyword evidence="3" id="KW-0963">Cytoplasm</keyword>
<name>A0AA36JRZ3_9DINO</name>
<dbReference type="GO" id="GO:0005737">
    <property type="term" value="C:cytoplasm"/>
    <property type="evidence" value="ECO:0007669"/>
    <property type="project" value="TreeGrafter"/>
</dbReference>
<dbReference type="PROSITE" id="PS51263">
    <property type="entry name" value="ADF_H"/>
    <property type="match status" value="1"/>
</dbReference>
<evidence type="ECO:0000256" key="6">
    <source>
        <dbReference type="ARBA" id="ARBA00023212"/>
    </source>
</evidence>
<dbReference type="InterPro" id="IPR029006">
    <property type="entry name" value="ADF-H/Gelsolin-like_dom_sf"/>
</dbReference>
<comment type="similarity">
    <text evidence="2">Belongs to the actin-binding proteins ADF family. Twinfilin subfamily.</text>
</comment>
<evidence type="ECO:0000313" key="12">
    <source>
        <dbReference type="Proteomes" id="UP001178507"/>
    </source>
</evidence>
<dbReference type="Proteomes" id="UP001178507">
    <property type="component" value="Unassembled WGS sequence"/>
</dbReference>
<dbReference type="Gene3D" id="3.40.20.10">
    <property type="entry name" value="Severin"/>
    <property type="match status" value="2"/>
</dbReference>
<evidence type="ECO:0000256" key="8">
    <source>
        <dbReference type="SAM" id="MobiDB-lite"/>
    </source>
</evidence>
<dbReference type="SUPFAM" id="SSF47050">
    <property type="entry name" value="VHP, Villin headpiece domain"/>
    <property type="match status" value="1"/>
</dbReference>
<dbReference type="SMART" id="SM00102">
    <property type="entry name" value="ADF"/>
    <property type="match status" value="2"/>
</dbReference>
<dbReference type="InterPro" id="IPR028458">
    <property type="entry name" value="Twinfilin"/>
</dbReference>
<dbReference type="Pfam" id="PF02209">
    <property type="entry name" value="VHP"/>
    <property type="match status" value="1"/>
</dbReference>
<dbReference type="PANTHER" id="PTHR13759:SF1">
    <property type="entry name" value="TWINFILIN"/>
    <property type="match status" value="1"/>
</dbReference>
<feature type="domain" description="ADF-H" evidence="10">
    <location>
        <begin position="1"/>
        <end position="114"/>
    </location>
</feature>
<dbReference type="AlphaFoldDB" id="A0AA36JRZ3"/>
<evidence type="ECO:0000256" key="2">
    <source>
        <dbReference type="ARBA" id="ARBA00009557"/>
    </source>
</evidence>
<dbReference type="InterPro" id="IPR003128">
    <property type="entry name" value="Villin_headpiece"/>
</dbReference>
<dbReference type="GO" id="GO:0005884">
    <property type="term" value="C:actin filament"/>
    <property type="evidence" value="ECO:0007669"/>
    <property type="project" value="TreeGrafter"/>
</dbReference>
<dbReference type="GO" id="GO:0051016">
    <property type="term" value="P:barbed-end actin filament capping"/>
    <property type="evidence" value="ECO:0007669"/>
    <property type="project" value="TreeGrafter"/>
</dbReference>
<evidence type="ECO:0000256" key="5">
    <source>
        <dbReference type="ARBA" id="ARBA00023203"/>
    </source>
</evidence>
<dbReference type="SMART" id="SM00153">
    <property type="entry name" value="VHP"/>
    <property type="match status" value="1"/>
</dbReference>
<dbReference type="EMBL" id="CAUJNA010003869">
    <property type="protein sequence ID" value="CAJ1411325.1"/>
    <property type="molecule type" value="Genomic_DNA"/>
</dbReference>
<dbReference type="SUPFAM" id="SSF55753">
    <property type="entry name" value="Actin depolymerizing proteins"/>
    <property type="match status" value="2"/>
</dbReference>
<keyword evidence="12" id="KW-1185">Reference proteome</keyword>
<evidence type="ECO:0000313" key="11">
    <source>
        <dbReference type="EMBL" id="CAJ1411325.1"/>
    </source>
</evidence>
<dbReference type="InterPro" id="IPR002108">
    <property type="entry name" value="ADF-H"/>
</dbReference>
<evidence type="ECO:0000256" key="7">
    <source>
        <dbReference type="ARBA" id="ARBA00038532"/>
    </source>
</evidence>
<evidence type="ECO:0000256" key="4">
    <source>
        <dbReference type="ARBA" id="ARBA00022737"/>
    </source>
</evidence>
<organism evidence="11 12">
    <name type="scientific">Effrenium voratum</name>
    <dbReference type="NCBI Taxonomy" id="2562239"/>
    <lineage>
        <taxon>Eukaryota</taxon>
        <taxon>Sar</taxon>
        <taxon>Alveolata</taxon>
        <taxon>Dinophyceae</taxon>
        <taxon>Suessiales</taxon>
        <taxon>Symbiodiniaceae</taxon>
        <taxon>Effrenium</taxon>
    </lineage>
</organism>